<proteinExistence type="inferred from homology"/>
<dbReference type="InterPro" id="IPR050775">
    <property type="entry name" value="FAD-binding_Monooxygenases"/>
</dbReference>
<comment type="similarity">
    <text evidence="2">Belongs to the FAD-binding monooxygenase family.</text>
</comment>
<dbReference type="Proteomes" id="UP000616885">
    <property type="component" value="Unassembled WGS sequence"/>
</dbReference>
<evidence type="ECO:0000256" key="7">
    <source>
        <dbReference type="SAM" id="Coils"/>
    </source>
</evidence>
<sequence length="661" mass="73221">MAEINNSVAKVSLEKLSATRKKYEEEAKKRLSRDASSKYLPLTDAEESRIRSLGDDPWVDHEKLNQRPSPIKENSTHRFFILGAGFGGLQFAVRLIESQLATADEIRILDSAGGFGGTWYWNRYPGLHCDLESYIYLPLLEETGYVPSQKYATGAEVRGQAERIASKWHLTDSTQFRSEVKRVEWDENSKLWNVSFIENRGPSSSPVERRFRSQYVYLAAGGLTQPQVPRIPGLSSFSGSLFHTARWNYEVSGGSQDDQTLTGLSDKRVAVIGTAATAIGVIPEIAKYAKKLYVVQRTPANVKPRNQRTTDLEDFKASVASTSGWQRERQLNWNRFVTNSAKPGEKNLVADGWTTMPAYSALLGSPSHGIVDPSPENLEKHVSAFHELDLPTMEAVRARVDKLVEDPNTSDKLKPWYPSWCKRPTFSDTYLQTFNEPNVELVDTDGQGPSQITEKGIVVGGEEYEVDVIVFSTGYQLSTTRAASPSAKSKITVVGRNGQSLDEKWLANGVTTLHGYLTSGFPNLFFTGTSQATATGNNTFMLGFIAHHVAFIISEAFARLGSQSRPIIEATKAGEEAHAKEVLRRAPFFSALVGCTPSYFNGHGDAAAINSEEQRLKRARGSIWSEGARSYIDYLEQWRSKGTLDGLSIIPANGPQIRSNL</sequence>
<evidence type="ECO:0000256" key="5">
    <source>
        <dbReference type="ARBA" id="ARBA00022857"/>
    </source>
</evidence>
<comment type="cofactor">
    <cofactor evidence="1">
        <name>FAD</name>
        <dbReference type="ChEBI" id="CHEBI:57692"/>
    </cofactor>
</comment>
<dbReference type="Gene3D" id="3.50.50.60">
    <property type="entry name" value="FAD/NAD(P)-binding domain"/>
    <property type="match status" value="2"/>
</dbReference>
<keyword evidence="6" id="KW-0560">Oxidoreductase</keyword>
<evidence type="ECO:0000256" key="2">
    <source>
        <dbReference type="ARBA" id="ARBA00010139"/>
    </source>
</evidence>
<evidence type="ECO:0000256" key="6">
    <source>
        <dbReference type="ARBA" id="ARBA00023002"/>
    </source>
</evidence>
<feature type="coiled-coil region" evidence="7">
    <location>
        <begin position="6"/>
        <end position="33"/>
    </location>
</feature>
<evidence type="ECO:0000256" key="4">
    <source>
        <dbReference type="ARBA" id="ARBA00022827"/>
    </source>
</evidence>
<accession>A0A8H7N5Q2</accession>
<dbReference type="PANTHER" id="PTHR43098:SF2">
    <property type="entry name" value="FAD-BINDING MONOOXYGENASE AUSB-RELATED"/>
    <property type="match status" value="1"/>
</dbReference>
<keyword evidence="3" id="KW-0285">Flavoprotein</keyword>
<dbReference type="AlphaFoldDB" id="A0A8H7N5Q2"/>
<evidence type="ECO:0000256" key="1">
    <source>
        <dbReference type="ARBA" id="ARBA00001974"/>
    </source>
</evidence>
<keyword evidence="4" id="KW-0274">FAD</keyword>
<dbReference type="SUPFAM" id="SSF51905">
    <property type="entry name" value="FAD/NAD(P)-binding domain"/>
    <property type="match status" value="1"/>
</dbReference>
<dbReference type="InterPro" id="IPR036188">
    <property type="entry name" value="FAD/NAD-bd_sf"/>
</dbReference>
<keyword evidence="7" id="KW-0175">Coiled coil</keyword>
<evidence type="ECO:0000256" key="3">
    <source>
        <dbReference type="ARBA" id="ARBA00022630"/>
    </source>
</evidence>
<evidence type="ECO:0000313" key="8">
    <source>
        <dbReference type="EMBL" id="KAF9748608.1"/>
    </source>
</evidence>
<comment type="caution">
    <text evidence="8">The sequence shown here is derived from an EMBL/GenBank/DDBJ whole genome shotgun (WGS) entry which is preliminary data.</text>
</comment>
<name>A0A8H7N5Q2_BIOOC</name>
<evidence type="ECO:0000313" key="9">
    <source>
        <dbReference type="Proteomes" id="UP000616885"/>
    </source>
</evidence>
<organism evidence="8 9">
    <name type="scientific">Bionectria ochroleuca</name>
    <name type="common">Gliocladium roseum</name>
    <dbReference type="NCBI Taxonomy" id="29856"/>
    <lineage>
        <taxon>Eukaryota</taxon>
        <taxon>Fungi</taxon>
        <taxon>Dikarya</taxon>
        <taxon>Ascomycota</taxon>
        <taxon>Pezizomycotina</taxon>
        <taxon>Sordariomycetes</taxon>
        <taxon>Hypocreomycetidae</taxon>
        <taxon>Hypocreales</taxon>
        <taxon>Bionectriaceae</taxon>
        <taxon>Clonostachys</taxon>
    </lineage>
</organism>
<dbReference type="PANTHER" id="PTHR43098">
    <property type="entry name" value="L-ORNITHINE N(5)-MONOOXYGENASE-RELATED"/>
    <property type="match status" value="1"/>
</dbReference>
<evidence type="ECO:0008006" key="10">
    <source>
        <dbReference type="Google" id="ProtNLM"/>
    </source>
</evidence>
<keyword evidence="5" id="KW-0521">NADP</keyword>
<protein>
    <recommendedName>
        <fullName evidence="10">FAD/NAD(P)-binding domain-containing protein</fullName>
    </recommendedName>
</protein>
<gene>
    <name evidence="8" type="ORF">IM811_016403</name>
</gene>
<dbReference type="GO" id="GO:0016491">
    <property type="term" value="F:oxidoreductase activity"/>
    <property type="evidence" value="ECO:0007669"/>
    <property type="project" value="UniProtKB-KW"/>
</dbReference>
<reference evidence="8" key="1">
    <citation type="submission" date="2020-10" db="EMBL/GenBank/DDBJ databases">
        <title>High-Quality Genome Resource of Clonostachys rosea strain S41 by Oxford Nanopore Long-Read Sequencing.</title>
        <authorList>
            <person name="Wang H."/>
        </authorList>
    </citation>
    <scope>NUCLEOTIDE SEQUENCE</scope>
    <source>
        <strain evidence="8">S41</strain>
    </source>
</reference>
<dbReference type="EMBL" id="JADCTT010000008">
    <property type="protein sequence ID" value="KAF9748608.1"/>
    <property type="molecule type" value="Genomic_DNA"/>
</dbReference>